<dbReference type="HOGENOM" id="CLU_2435062_0_0_12"/>
<accession>K0JG00</accession>
<sequence>MSIYPRTVRVGYYKTDVGYKAYILNDHNIGSGPGSARRDYRIFFTSSFLAISDLINGDIPVFAVYNPTEVQKVLQKLSEIYMIFPEDGIK</sequence>
<evidence type="ECO:0000313" key="1">
    <source>
        <dbReference type="EMBL" id="CCG55639.1"/>
    </source>
</evidence>
<dbReference type="EMBL" id="HE793032">
    <property type="protein sequence ID" value="CCG55639.1"/>
    <property type="molecule type" value="Genomic_DNA"/>
</dbReference>
<dbReference type="PATRIC" id="fig|1161918.5.peg.908"/>
<reference evidence="1 2" key="1">
    <citation type="journal article" date="2012" name="BMC Genomics">
        <title>Comparative genomics of Brachyspira pilosicoli strains: genome rearrangements, reductions and correlation of genetic compliment with phenotypic diversity.</title>
        <authorList>
            <person name="Mappley L.J."/>
            <person name="Black M.L."/>
            <person name="Abuoun M."/>
            <person name="Darby A.C."/>
            <person name="Woodward M.J."/>
            <person name="Parkhill J."/>
            <person name="Turner A.K."/>
            <person name="Bellgard M.I."/>
            <person name="La T."/>
            <person name="Phillips N.D."/>
            <person name="La Ragione R.M."/>
            <person name="Hampson D.J."/>
        </authorList>
    </citation>
    <scope>NUCLEOTIDE SEQUENCE [LARGE SCALE GENOMIC DNA]</scope>
    <source>
        <strain evidence="1">WesB</strain>
    </source>
</reference>
<evidence type="ECO:0000313" key="2">
    <source>
        <dbReference type="Proteomes" id="UP000003759"/>
    </source>
</evidence>
<dbReference type="AlphaFoldDB" id="K0JG00"/>
<dbReference type="Proteomes" id="UP000003759">
    <property type="component" value="Chromosome"/>
</dbReference>
<protein>
    <submittedName>
        <fullName evidence="1">Uncharacterized protein</fullName>
    </submittedName>
</protein>
<dbReference type="KEGG" id="bpw:WESB_0167"/>
<organism evidence="1 2">
    <name type="scientific">Brachyspira pilosicoli WesB</name>
    <dbReference type="NCBI Taxonomy" id="1161918"/>
    <lineage>
        <taxon>Bacteria</taxon>
        <taxon>Pseudomonadati</taxon>
        <taxon>Spirochaetota</taxon>
        <taxon>Spirochaetia</taxon>
        <taxon>Brachyspirales</taxon>
        <taxon>Brachyspiraceae</taxon>
        <taxon>Brachyspira</taxon>
    </lineage>
</organism>
<name>K0JG00_BRAPL</name>
<proteinExistence type="predicted"/>
<gene>
    <name evidence="1" type="ORF">WESB_0167</name>
</gene>